<accession>A0A161K8K8</accession>
<dbReference type="EMBL" id="FAXC01000118">
    <property type="protein sequence ID" value="CUV08751.1"/>
    <property type="molecule type" value="Genomic_DNA"/>
</dbReference>
<proteinExistence type="predicted"/>
<sequence length="40" mass="4442">MNAGHFLYREPIFTKADSICLTPEGLASGQDFTARNLDQL</sequence>
<evidence type="ECO:0000313" key="1">
    <source>
        <dbReference type="EMBL" id="CUV08751.1"/>
    </source>
</evidence>
<protein>
    <submittedName>
        <fullName evidence="1">Uncharacterized protein</fullName>
    </submittedName>
</protein>
<name>A0A161K8K8_9ZZZZ</name>
<organism evidence="1">
    <name type="scientific">hydrothermal vent metagenome</name>
    <dbReference type="NCBI Taxonomy" id="652676"/>
    <lineage>
        <taxon>unclassified sequences</taxon>
        <taxon>metagenomes</taxon>
        <taxon>ecological metagenomes</taxon>
    </lineage>
</organism>
<reference evidence="1" key="1">
    <citation type="submission" date="2015-10" db="EMBL/GenBank/DDBJ databases">
        <authorList>
            <person name="Gilbert D.G."/>
        </authorList>
    </citation>
    <scope>NUCLEOTIDE SEQUENCE</scope>
</reference>
<gene>
    <name evidence="1" type="ORF">MGWOODY_Mmi1503</name>
</gene>
<dbReference type="AlphaFoldDB" id="A0A161K8K8"/>